<dbReference type="Proteomes" id="UP000510621">
    <property type="component" value="Chromosome"/>
</dbReference>
<evidence type="ECO:0000313" key="1">
    <source>
        <dbReference type="EMBL" id="QLQ30911.1"/>
    </source>
</evidence>
<gene>
    <name evidence="1" type="ORF">HZT40_04050</name>
</gene>
<accession>A0A7L6AP76</accession>
<proteinExistence type="predicted"/>
<name>A0A7L6AP76_9GAMM</name>
<reference evidence="1" key="1">
    <citation type="submission" date="2020-06" db="EMBL/GenBank/DDBJ databases">
        <title>Analysis procedures for assessing recovery of high quality, complete, closed genomes from Nanopore long read metagenome sequencing.</title>
        <authorList>
            <person name="Bessarab I."/>
            <person name="Arumugam K."/>
            <person name="Haryono M."/>
            <person name="Liu X."/>
            <person name="Roy S."/>
            <person name="Zuniga-Montanez R.E."/>
            <person name="Qiu G."/>
            <person name="Drautz-Moses D.I."/>
            <person name="Law Y.Y."/>
            <person name="Wuertz S."/>
            <person name="Lauro F.M."/>
            <person name="Huson D.H."/>
            <person name="Williams R.B."/>
        </authorList>
    </citation>
    <scope>NUCLEOTIDE SEQUENCE [LARGE SCALE GENOMIC DNA]</scope>
    <source>
        <strain evidence="1">SSD2</strain>
    </source>
</reference>
<organism evidence="1 2">
    <name type="scientific">Candidatus Thiothrix singaporensis</name>
    <dbReference type="NCBI Taxonomy" id="2799669"/>
    <lineage>
        <taxon>Bacteria</taxon>
        <taxon>Pseudomonadati</taxon>
        <taxon>Pseudomonadota</taxon>
        <taxon>Gammaproteobacteria</taxon>
        <taxon>Thiotrichales</taxon>
        <taxon>Thiotrichaceae</taxon>
        <taxon>Thiothrix</taxon>
    </lineage>
</organism>
<keyword evidence="2" id="KW-1185">Reference proteome</keyword>
<sequence>MDASFKLYESAHRVASLISNDSNLAAIAANKAVMRTTTINVLDKLDLNYLTSTKQEVRLGAKDIAKRIPELNVRTVNPLLVDMGYLAKGTNSRCPWELTEAGKEYGVYSDTSTNNRKSFQVQSIHWYESIIPKSKSISTTIQMKNNNLRNFPLIIKTTLTDRAVAALSLPPKEINIMIQTNYKIVNGFPLIIEDNYFDAISLLEHLNKDLVSRGKKQK</sequence>
<evidence type="ECO:0000313" key="2">
    <source>
        <dbReference type="Proteomes" id="UP000510621"/>
    </source>
</evidence>
<protein>
    <submittedName>
        <fullName evidence="1">Uncharacterized protein</fullName>
    </submittedName>
</protein>
<dbReference type="KEGG" id="this:HZT40_04050"/>
<dbReference type="AlphaFoldDB" id="A0A7L6AP76"/>
<dbReference type="EMBL" id="CP059265">
    <property type="protein sequence ID" value="QLQ30911.1"/>
    <property type="molecule type" value="Genomic_DNA"/>
</dbReference>